<accession>A0AA43XM68</accession>
<dbReference type="SUPFAM" id="SSF75500">
    <property type="entry name" value="Putative transcriptional regulator TM1602, C-terminal domain"/>
    <property type="match status" value="1"/>
</dbReference>
<dbReference type="PIRSF" id="PIRSF037847">
    <property type="entry name" value="NiaR"/>
    <property type="match status" value="1"/>
</dbReference>
<dbReference type="SUPFAM" id="SSF46785">
    <property type="entry name" value="Winged helix' DNA-binding domain"/>
    <property type="match status" value="1"/>
</dbReference>
<organism evidence="4 5">
    <name type="scientific">Isachenkonia alkalipeptolytica</name>
    <dbReference type="NCBI Taxonomy" id="2565777"/>
    <lineage>
        <taxon>Bacteria</taxon>
        <taxon>Bacillati</taxon>
        <taxon>Bacillota</taxon>
        <taxon>Clostridia</taxon>
        <taxon>Eubacteriales</taxon>
        <taxon>Clostridiaceae</taxon>
        <taxon>Isachenkonia</taxon>
    </lineage>
</organism>
<dbReference type="InterPro" id="IPR036390">
    <property type="entry name" value="WH_DNA-bd_sf"/>
</dbReference>
<dbReference type="Gene3D" id="3.30.1340.20">
    <property type="entry name" value="3H domain"/>
    <property type="match status" value="1"/>
</dbReference>
<dbReference type="InterPro" id="IPR004173">
    <property type="entry name" value="3H_domain"/>
</dbReference>
<dbReference type="InterPro" id="IPR013196">
    <property type="entry name" value="HTH_11"/>
</dbReference>
<feature type="binding site" evidence="1">
    <location>
        <position position="146"/>
    </location>
    <ligand>
        <name>Ni(2+)</name>
        <dbReference type="ChEBI" id="CHEBI:49786"/>
    </ligand>
</feature>
<dbReference type="PANTHER" id="PTHR40068">
    <property type="entry name" value="TRANSCRIPTION REPRESSOR NIAR-RELATED"/>
    <property type="match status" value="1"/>
</dbReference>
<keyword evidence="1" id="KW-0533">Nickel</keyword>
<comment type="caution">
    <text evidence="4">The sequence shown here is derived from an EMBL/GenBank/DDBJ whole genome shotgun (WGS) entry which is preliminary data.</text>
</comment>
<dbReference type="InterPro" id="IPR035922">
    <property type="entry name" value="3H_dom_sf"/>
</dbReference>
<dbReference type="Pfam" id="PF08279">
    <property type="entry name" value="HTH_11"/>
    <property type="match status" value="1"/>
</dbReference>
<dbReference type="InterPro" id="IPR036388">
    <property type="entry name" value="WH-like_DNA-bd_sf"/>
</dbReference>
<evidence type="ECO:0000256" key="1">
    <source>
        <dbReference type="PIRSR" id="PIRSR037847-1"/>
    </source>
</evidence>
<dbReference type="InterPro" id="IPR026043">
    <property type="entry name" value="NadR"/>
</dbReference>
<sequence length="172" mass="19331">MKGKNRRSAIVEAIKKAGKPMKGTELSKKYGVSRQVIVQDIALLRAEGKEIIATPQGYIIPEKQGKGRQKTIVTRHNKGTDLKKELTLMVDLGVVIVDVIVEHPVYGEIRGNLNINSRLDIENFMNQLEKQEAKPLAELTDGVHMHTIEVPSEAVYEQLLKVLRKNHYLIEG</sequence>
<evidence type="ECO:0000259" key="2">
    <source>
        <dbReference type="Pfam" id="PF02829"/>
    </source>
</evidence>
<dbReference type="GO" id="GO:0046872">
    <property type="term" value="F:metal ion binding"/>
    <property type="evidence" value="ECO:0007669"/>
    <property type="project" value="UniProtKB-KW"/>
</dbReference>
<dbReference type="AlphaFoldDB" id="A0AA43XM68"/>
<dbReference type="PANTHER" id="PTHR40068:SF1">
    <property type="entry name" value="TRANSCRIPTION REPRESSOR NIAR-RELATED"/>
    <property type="match status" value="1"/>
</dbReference>
<keyword evidence="5" id="KW-1185">Reference proteome</keyword>
<feature type="binding site" evidence="1">
    <location>
        <position position="76"/>
    </location>
    <ligand>
        <name>Ni(2+)</name>
        <dbReference type="ChEBI" id="CHEBI:49786"/>
    </ligand>
</feature>
<proteinExistence type="predicted"/>
<evidence type="ECO:0000313" key="4">
    <source>
        <dbReference type="EMBL" id="NBG89237.1"/>
    </source>
</evidence>
<dbReference type="Proteomes" id="UP000449710">
    <property type="component" value="Unassembled WGS sequence"/>
</dbReference>
<gene>
    <name evidence="4" type="ORF">ISALK_12120</name>
</gene>
<protein>
    <submittedName>
        <fullName evidence="4">Transcription repressor NadR</fullName>
    </submittedName>
</protein>
<dbReference type="RefSeq" id="WP_160722702.1">
    <property type="nucleotide sequence ID" value="NZ_SUMG01000019.1"/>
</dbReference>
<feature type="binding site" evidence="1">
    <location>
        <position position="85"/>
    </location>
    <ligand>
        <name>Ni(2+)</name>
        <dbReference type="ChEBI" id="CHEBI:49786"/>
    </ligand>
</feature>
<name>A0AA43XM68_9CLOT</name>
<dbReference type="Pfam" id="PF02829">
    <property type="entry name" value="3H"/>
    <property type="match status" value="1"/>
</dbReference>
<keyword evidence="1" id="KW-0479">Metal-binding</keyword>
<feature type="domain" description="Helix-turn-helix type 11" evidence="3">
    <location>
        <begin position="6"/>
        <end position="59"/>
    </location>
</feature>
<reference evidence="4 5" key="1">
    <citation type="submission" date="2019-04" db="EMBL/GenBank/DDBJ databases">
        <title>Isachenkonia alkalipeptolytica gen. nov. sp. nov. a new anaerobic, alkiliphilic organothrophic bacterium capable to reduce synthesized ferrihydrite isolated from a soda lake.</title>
        <authorList>
            <person name="Toshchakov S.V."/>
            <person name="Zavarzina D.G."/>
            <person name="Zhilina T.N."/>
            <person name="Kostrikina N.A."/>
            <person name="Kublanov I.V."/>
        </authorList>
    </citation>
    <scope>NUCLEOTIDE SEQUENCE [LARGE SCALE GENOMIC DNA]</scope>
    <source>
        <strain evidence="4 5">Z-1701</strain>
    </source>
</reference>
<evidence type="ECO:0000313" key="5">
    <source>
        <dbReference type="Proteomes" id="UP000449710"/>
    </source>
</evidence>
<feature type="binding site" evidence="1">
    <location>
        <position position="144"/>
    </location>
    <ligand>
        <name>Ni(2+)</name>
        <dbReference type="ChEBI" id="CHEBI:49786"/>
    </ligand>
</feature>
<feature type="domain" description="3H" evidence="2">
    <location>
        <begin position="72"/>
        <end position="169"/>
    </location>
</feature>
<evidence type="ECO:0000259" key="3">
    <source>
        <dbReference type="Pfam" id="PF08279"/>
    </source>
</evidence>
<dbReference type="Gene3D" id="1.10.10.10">
    <property type="entry name" value="Winged helix-like DNA-binding domain superfamily/Winged helix DNA-binding domain"/>
    <property type="match status" value="1"/>
</dbReference>
<dbReference type="EMBL" id="SUMG01000019">
    <property type="protein sequence ID" value="NBG89237.1"/>
    <property type="molecule type" value="Genomic_DNA"/>
</dbReference>